<proteinExistence type="predicted"/>
<reference evidence="2 3" key="2">
    <citation type="submission" date="2014-09" db="EMBL/GenBank/DDBJ databases">
        <authorList>
            <consortium name="NBRP consortium"/>
            <person name="Sawabe T."/>
            <person name="Meirelles P."/>
            <person name="Nakanishi M."/>
            <person name="Sayaka M."/>
            <person name="Hattori M."/>
            <person name="Ohkuma M."/>
        </authorList>
    </citation>
    <scope>NUCLEOTIDE SEQUENCE [LARGE SCALE GENOMIC DNA]</scope>
    <source>
        <strain evidence="2 3">JCM 19240</strain>
    </source>
</reference>
<accession>A0A090TKW4</accession>
<dbReference type="GO" id="GO:0005737">
    <property type="term" value="C:cytoplasm"/>
    <property type="evidence" value="ECO:0007669"/>
    <property type="project" value="TreeGrafter"/>
</dbReference>
<name>A0A090TKW4_9VIBR</name>
<evidence type="ECO:0000313" key="3">
    <source>
        <dbReference type="Proteomes" id="UP000029224"/>
    </source>
</evidence>
<dbReference type="PANTHER" id="PTHR15032:SF4">
    <property type="entry name" value="N-ACYL-PHOSPHATIDYLETHANOLAMINE-HYDROLYZING PHOSPHOLIPASE D"/>
    <property type="match status" value="1"/>
</dbReference>
<reference evidence="2 3" key="1">
    <citation type="submission" date="2014-09" db="EMBL/GenBank/DDBJ databases">
        <title>Vibrio maritimus JCM 19240. (C210) whole genome shotgun sequence.</title>
        <authorList>
            <person name="Sawabe T."/>
            <person name="Meirelles P."/>
            <person name="Nakanishi M."/>
            <person name="Sayaka M."/>
            <person name="Hattori M."/>
            <person name="Ohkuma M."/>
        </authorList>
    </citation>
    <scope>NUCLEOTIDE SEQUENCE [LARGE SCALE GENOMIC DNA]</scope>
    <source>
        <strain evidence="2 3">JCM 19240</strain>
    </source>
</reference>
<protein>
    <recommendedName>
        <fullName evidence="1">Metallo-beta-lactamase domain-containing protein</fullName>
    </recommendedName>
</protein>
<evidence type="ECO:0000259" key="1">
    <source>
        <dbReference type="Pfam" id="PF12706"/>
    </source>
</evidence>
<dbReference type="InterPro" id="IPR036866">
    <property type="entry name" value="RibonucZ/Hydroxyglut_hydro"/>
</dbReference>
<sequence length="362" mass="40901">MGTSPQNEFITMKKSLFATLGVLSMSIASLTACTNTEKDSERYPDKYVNTEMEYKSSFGDIVDVMKSYFTTERAEPTPTFELPVHAITAEQLIDEQSDVVYRLGHSSVIMKLDGQLVMADPVFSDRASPVQWAGPKRFHQTPITLEALPNIDVVVISHDHYDHLDKASVKALANKVDHFIVPLKVGDYLIKWGVPSEKVTELAWWESHSVNGIEYTLAPTQHFSGRGLTDRDSTLWGSWIIDSKESKVFFSGDSGYFGGFAEIGEKYGPFDFTMIETGAYNELWSQIHMFPEQSVQAHIDVKGKVMMPIHNSTFDLAMHDWYEPMNKALEISEERGVTMVSPEIGQRLDIANPMPVTKWWQQ</sequence>
<dbReference type="Gene3D" id="3.60.15.10">
    <property type="entry name" value="Ribonuclease Z/Hydroxyacylglutathione hydrolase-like"/>
    <property type="match status" value="1"/>
</dbReference>
<dbReference type="PANTHER" id="PTHR15032">
    <property type="entry name" value="N-ACYL-PHOSPHATIDYLETHANOLAMINE-HYDROLYZING PHOSPHOLIPASE D"/>
    <property type="match status" value="1"/>
</dbReference>
<dbReference type="InterPro" id="IPR001279">
    <property type="entry name" value="Metallo-B-lactamas"/>
</dbReference>
<evidence type="ECO:0000313" key="2">
    <source>
        <dbReference type="EMBL" id="GAL31967.1"/>
    </source>
</evidence>
<gene>
    <name evidence="2" type="ORF">JCM19240_5398</name>
</gene>
<feature type="domain" description="Metallo-beta-lactamase" evidence="1">
    <location>
        <begin position="117"/>
        <end position="310"/>
    </location>
</feature>
<keyword evidence="3" id="KW-1185">Reference proteome</keyword>
<comment type="caution">
    <text evidence="2">The sequence shown here is derived from an EMBL/GenBank/DDBJ whole genome shotgun (WGS) entry which is preliminary data.</text>
</comment>
<organism evidence="2 3">
    <name type="scientific">Vibrio maritimus</name>
    <dbReference type="NCBI Taxonomy" id="990268"/>
    <lineage>
        <taxon>Bacteria</taxon>
        <taxon>Pseudomonadati</taxon>
        <taxon>Pseudomonadota</taxon>
        <taxon>Gammaproteobacteria</taxon>
        <taxon>Vibrionales</taxon>
        <taxon>Vibrionaceae</taxon>
        <taxon>Vibrio</taxon>
    </lineage>
</organism>
<dbReference type="Proteomes" id="UP000029224">
    <property type="component" value="Unassembled WGS sequence"/>
</dbReference>
<dbReference type="AlphaFoldDB" id="A0A090TKW4"/>
<dbReference type="SUPFAM" id="SSF56281">
    <property type="entry name" value="Metallo-hydrolase/oxidoreductase"/>
    <property type="match status" value="1"/>
</dbReference>
<dbReference type="Pfam" id="PF12706">
    <property type="entry name" value="Lactamase_B_2"/>
    <property type="match status" value="1"/>
</dbReference>
<dbReference type="EMBL" id="BBMT01000001">
    <property type="protein sequence ID" value="GAL31967.1"/>
    <property type="molecule type" value="Genomic_DNA"/>
</dbReference>